<evidence type="ECO:0000313" key="1">
    <source>
        <dbReference type="EMBL" id="ABD45557.1"/>
    </source>
</evidence>
<accession>Q2GG95</accession>
<organism evidence="1 2">
    <name type="scientific">Ehrlichia chaffeensis (strain ATCC CRL-10679 / Arkansas)</name>
    <dbReference type="NCBI Taxonomy" id="205920"/>
    <lineage>
        <taxon>Bacteria</taxon>
        <taxon>Pseudomonadati</taxon>
        <taxon>Pseudomonadota</taxon>
        <taxon>Alphaproteobacteria</taxon>
        <taxon>Rickettsiales</taxon>
        <taxon>Anaplasmataceae</taxon>
        <taxon>Ehrlichia</taxon>
    </lineage>
</organism>
<name>Q2GG95_EHRCR</name>
<sequence>MLKKLGAEIVLLDYNASGFQEIKNESLEEAKLSN</sequence>
<dbReference type="AlphaFoldDB" id="Q2GG95"/>
<proteinExistence type="predicted"/>
<dbReference type="KEGG" id="ech:ECH_0736"/>
<dbReference type="EMBL" id="CP000236">
    <property type="protein sequence ID" value="ABD45557.1"/>
    <property type="molecule type" value="Genomic_DNA"/>
</dbReference>
<keyword evidence="2" id="KW-1185">Reference proteome</keyword>
<evidence type="ECO:0000313" key="2">
    <source>
        <dbReference type="Proteomes" id="UP000008320"/>
    </source>
</evidence>
<dbReference type="HOGENOM" id="CLU_3373524_0_0_5"/>
<reference evidence="1 2" key="1">
    <citation type="journal article" date="2006" name="PLoS Genet.">
        <title>Comparative genomics of emerging human ehrlichiosis agents.</title>
        <authorList>
            <person name="Dunning Hotopp J.C."/>
            <person name="Lin M."/>
            <person name="Madupu R."/>
            <person name="Crabtree J."/>
            <person name="Angiuoli S.V."/>
            <person name="Eisen J.A."/>
            <person name="Seshadri R."/>
            <person name="Ren Q."/>
            <person name="Wu M."/>
            <person name="Utterback T.R."/>
            <person name="Smith S."/>
            <person name="Lewis M."/>
            <person name="Khouri H."/>
            <person name="Zhang C."/>
            <person name="Niu H."/>
            <person name="Lin Q."/>
            <person name="Ohashi N."/>
            <person name="Zhi N."/>
            <person name="Nelson W."/>
            <person name="Brinkac L.M."/>
            <person name="Dodson R.J."/>
            <person name="Rosovitz M.J."/>
            <person name="Sundaram J."/>
            <person name="Daugherty S.C."/>
            <person name="Davidsen T."/>
            <person name="Durkin A.S."/>
            <person name="Gwinn M."/>
            <person name="Haft D.H."/>
            <person name="Selengut J.D."/>
            <person name="Sullivan S.A."/>
            <person name="Zafar N."/>
            <person name="Zhou L."/>
            <person name="Benahmed F."/>
            <person name="Forberger H."/>
            <person name="Halpin R."/>
            <person name="Mulligan S."/>
            <person name="Robinson J."/>
            <person name="White O."/>
            <person name="Rikihisa Y."/>
            <person name="Tettelin H."/>
        </authorList>
    </citation>
    <scope>NUCLEOTIDE SEQUENCE [LARGE SCALE GENOMIC DNA]</scope>
    <source>
        <strain evidence="2">ATCC CRL-10679 / Arkansas</strain>
    </source>
</reference>
<gene>
    <name evidence="1" type="ordered locus">ECH_0736</name>
</gene>
<protein>
    <submittedName>
        <fullName evidence="1">Uncharacterized protein</fullName>
    </submittedName>
</protein>
<dbReference type="Proteomes" id="UP000008320">
    <property type="component" value="Chromosome"/>
</dbReference>